<sequence>MMQFLKCVKAFINHFRPKSPSKHSEYVDKACDIITTVNSLNIGALVIEVENSKSEDEKMKTHLQHVKPAYKSIKYVLIGDENDKEKVKSRIEYVFSESKWDKWKFRKSSESEPLYIVCVKEVKELDNLKPDTECFHLIVCSNTEEDLSKEKLFLPTESSQLQAIIKTSIVLIRNEKITDEKIIQSSLKLRQVSNLNALNPEILTMTDPRNHSDATYLALSIFAAGLFLIQKAMQIIPRKRK</sequence>
<feature type="transmembrane region" description="Helical" evidence="1">
    <location>
        <begin position="214"/>
        <end position="233"/>
    </location>
</feature>
<name>A0A8B6C064_MYTGA</name>
<reference evidence="2" key="1">
    <citation type="submission" date="2018-11" db="EMBL/GenBank/DDBJ databases">
        <authorList>
            <person name="Alioto T."/>
            <person name="Alioto T."/>
        </authorList>
    </citation>
    <scope>NUCLEOTIDE SEQUENCE</scope>
</reference>
<protein>
    <submittedName>
        <fullName evidence="2">Uncharacterized protein</fullName>
    </submittedName>
</protein>
<evidence type="ECO:0000313" key="2">
    <source>
        <dbReference type="EMBL" id="VDH97793.1"/>
    </source>
</evidence>
<gene>
    <name evidence="2" type="ORF">MGAL_10B005096</name>
</gene>
<dbReference type="Proteomes" id="UP000596742">
    <property type="component" value="Unassembled WGS sequence"/>
</dbReference>
<evidence type="ECO:0000256" key="1">
    <source>
        <dbReference type="SAM" id="Phobius"/>
    </source>
</evidence>
<keyword evidence="1" id="KW-1133">Transmembrane helix</keyword>
<evidence type="ECO:0000313" key="3">
    <source>
        <dbReference type="Proteomes" id="UP000596742"/>
    </source>
</evidence>
<proteinExistence type="predicted"/>
<keyword evidence="1" id="KW-0472">Membrane</keyword>
<organism evidence="2 3">
    <name type="scientific">Mytilus galloprovincialis</name>
    <name type="common">Mediterranean mussel</name>
    <dbReference type="NCBI Taxonomy" id="29158"/>
    <lineage>
        <taxon>Eukaryota</taxon>
        <taxon>Metazoa</taxon>
        <taxon>Spiralia</taxon>
        <taxon>Lophotrochozoa</taxon>
        <taxon>Mollusca</taxon>
        <taxon>Bivalvia</taxon>
        <taxon>Autobranchia</taxon>
        <taxon>Pteriomorphia</taxon>
        <taxon>Mytilida</taxon>
        <taxon>Mytiloidea</taxon>
        <taxon>Mytilidae</taxon>
        <taxon>Mytilinae</taxon>
        <taxon>Mytilus</taxon>
    </lineage>
</organism>
<keyword evidence="3" id="KW-1185">Reference proteome</keyword>
<keyword evidence="1" id="KW-0812">Transmembrane</keyword>
<dbReference type="EMBL" id="UYJE01000937">
    <property type="protein sequence ID" value="VDH97793.1"/>
    <property type="molecule type" value="Genomic_DNA"/>
</dbReference>
<accession>A0A8B6C064</accession>
<dbReference type="AlphaFoldDB" id="A0A8B6C064"/>
<comment type="caution">
    <text evidence="2">The sequence shown here is derived from an EMBL/GenBank/DDBJ whole genome shotgun (WGS) entry which is preliminary data.</text>
</comment>